<dbReference type="RefSeq" id="WP_007312760.1">
    <property type="nucleotide sequence ID" value="NZ_CAWLMR010000389.1"/>
</dbReference>
<comment type="caution">
    <text evidence="1">The sequence shown here is derived from an EMBL/GenBank/DDBJ whole genome shotgun (WGS) entry which is preliminary data.</text>
</comment>
<protein>
    <submittedName>
        <fullName evidence="1">VatB</fullName>
    </submittedName>
</protein>
<gene>
    <name evidence="1" type="ORF">CWATWH0003_4963</name>
</gene>
<reference evidence="1 2" key="1">
    <citation type="journal article" date="2011" name="Front. Microbiol.">
        <title>Two Strains of Crocosphaera watsonii with Highly Conserved Genomes are Distinguished by Strain-Specific Features.</title>
        <authorList>
            <person name="Bench S.R."/>
            <person name="Ilikchyan I.N."/>
            <person name="Tripp H.J."/>
            <person name="Zehr J.P."/>
        </authorList>
    </citation>
    <scope>NUCLEOTIDE SEQUENCE [LARGE SCALE GENOMIC DNA]</scope>
    <source>
        <strain evidence="1 2">WH 0003</strain>
    </source>
</reference>
<dbReference type="EMBL" id="AESD01000738">
    <property type="protein sequence ID" value="EHJ10276.1"/>
    <property type="molecule type" value="Genomic_DNA"/>
</dbReference>
<dbReference type="PATRIC" id="fig|423471.3.peg.4652"/>
<organism evidence="1 2">
    <name type="scientific">Crocosphaera watsonii WH 0003</name>
    <dbReference type="NCBI Taxonomy" id="423471"/>
    <lineage>
        <taxon>Bacteria</taxon>
        <taxon>Bacillati</taxon>
        <taxon>Cyanobacteriota</taxon>
        <taxon>Cyanophyceae</taxon>
        <taxon>Oscillatoriophycideae</taxon>
        <taxon>Chroococcales</taxon>
        <taxon>Aphanothecaceae</taxon>
        <taxon>Crocosphaera</taxon>
    </lineage>
</organism>
<accession>G5JC02</accession>
<sequence>MIDYPDPNRLYPFKNYQRLCFLKNIITNPNIIVGDFTYYDDLENTNNFENNVLYSYLV</sequence>
<name>G5JC02_CROWT</name>
<dbReference type="AlphaFoldDB" id="G5JC02"/>
<dbReference type="Proteomes" id="UP000003477">
    <property type="component" value="Unassembled WGS sequence"/>
</dbReference>
<evidence type="ECO:0000313" key="2">
    <source>
        <dbReference type="Proteomes" id="UP000003477"/>
    </source>
</evidence>
<proteinExistence type="predicted"/>
<evidence type="ECO:0000313" key="1">
    <source>
        <dbReference type="EMBL" id="EHJ10276.1"/>
    </source>
</evidence>
<dbReference type="Gene3D" id="2.160.10.10">
    <property type="entry name" value="Hexapeptide repeat proteins"/>
    <property type="match status" value="1"/>
</dbReference>